<dbReference type="KEGG" id="nba:CUN60_03495"/>
<accession>A0A2I7N4L2</accession>
<dbReference type="Gene3D" id="3.40.190.290">
    <property type="match status" value="1"/>
</dbReference>
<proteinExistence type="inferred from homology"/>
<dbReference type="InterPro" id="IPR058163">
    <property type="entry name" value="LysR-type_TF_proteobact-type"/>
</dbReference>
<protein>
    <recommendedName>
        <fullName evidence="5">HTH lysR-type domain-containing protein</fullName>
    </recommendedName>
</protein>
<dbReference type="SUPFAM" id="SSF46785">
    <property type="entry name" value="Winged helix' DNA-binding domain"/>
    <property type="match status" value="1"/>
</dbReference>
<dbReference type="InterPro" id="IPR036388">
    <property type="entry name" value="WH-like_DNA-bd_sf"/>
</dbReference>
<organism evidence="6 7">
    <name type="scientific">Aquella oligotrophica</name>
    <dbReference type="NCBI Taxonomy" id="2067065"/>
    <lineage>
        <taxon>Bacteria</taxon>
        <taxon>Pseudomonadati</taxon>
        <taxon>Pseudomonadota</taxon>
        <taxon>Betaproteobacteria</taxon>
        <taxon>Neisseriales</taxon>
        <taxon>Neisseriaceae</taxon>
        <taxon>Aquella</taxon>
    </lineage>
</organism>
<evidence type="ECO:0000256" key="4">
    <source>
        <dbReference type="ARBA" id="ARBA00023163"/>
    </source>
</evidence>
<dbReference type="GO" id="GO:0006351">
    <property type="term" value="P:DNA-templated transcription"/>
    <property type="evidence" value="ECO:0007669"/>
    <property type="project" value="TreeGrafter"/>
</dbReference>
<gene>
    <name evidence="6" type="ORF">CUN60_03495</name>
</gene>
<dbReference type="Pfam" id="PF00126">
    <property type="entry name" value="HTH_1"/>
    <property type="match status" value="1"/>
</dbReference>
<comment type="similarity">
    <text evidence="1">Belongs to the LysR transcriptional regulatory family.</text>
</comment>
<evidence type="ECO:0000259" key="5">
    <source>
        <dbReference type="PROSITE" id="PS50931"/>
    </source>
</evidence>
<evidence type="ECO:0000256" key="2">
    <source>
        <dbReference type="ARBA" id="ARBA00023015"/>
    </source>
</evidence>
<dbReference type="GO" id="GO:0043565">
    <property type="term" value="F:sequence-specific DNA binding"/>
    <property type="evidence" value="ECO:0007669"/>
    <property type="project" value="TreeGrafter"/>
</dbReference>
<dbReference type="PANTHER" id="PTHR30537">
    <property type="entry name" value="HTH-TYPE TRANSCRIPTIONAL REGULATOR"/>
    <property type="match status" value="1"/>
</dbReference>
<evidence type="ECO:0000313" key="6">
    <source>
        <dbReference type="EMBL" id="AUR51399.1"/>
    </source>
</evidence>
<dbReference type="PROSITE" id="PS50931">
    <property type="entry name" value="HTH_LYSR"/>
    <property type="match status" value="1"/>
</dbReference>
<dbReference type="PANTHER" id="PTHR30537:SF68">
    <property type="entry name" value="TRANSCRIPTIONAL REGULATOR-RELATED"/>
    <property type="match status" value="1"/>
</dbReference>
<dbReference type="InterPro" id="IPR000847">
    <property type="entry name" value="LysR_HTH_N"/>
</dbReference>
<feature type="domain" description="HTH lysR-type" evidence="5">
    <location>
        <begin position="1"/>
        <end position="57"/>
    </location>
</feature>
<keyword evidence="4" id="KW-0804">Transcription</keyword>
<keyword evidence="3" id="KW-0238">DNA-binding</keyword>
<dbReference type="AlphaFoldDB" id="A0A2I7N4L2"/>
<evidence type="ECO:0000313" key="7">
    <source>
        <dbReference type="Proteomes" id="UP000236655"/>
    </source>
</evidence>
<dbReference type="OrthoDB" id="570111at2"/>
<dbReference type="EMBL" id="CP024847">
    <property type="protein sequence ID" value="AUR51399.1"/>
    <property type="molecule type" value="Genomic_DNA"/>
</dbReference>
<name>A0A2I7N4L2_9NEIS</name>
<dbReference type="InterPro" id="IPR005119">
    <property type="entry name" value="LysR_subst-bd"/>
</dbReference>
<dbReference type="Proteomes" id="UP000236655">
    <property type="component" value="Chromosome"/>
</dbReference>
<dbReference type="SUPFAM" id="SSF53850">
    <property type="entry name" value="Periplasmic binding protein-like II"/>
    <property type="match status" value="1"/>
</dbReference>
<dbReference type="Gene3D" id="1.10.10.10">
    <property type="entry name" value="Winged helix-like DNA-binding domain superfamily/Winged helix DNA-binding domain"/>
    <property type="match status" value="1"/>
</dbReference>
<evidence type="ECO:0000256" key="3">
    <source>
        <dbReference type="ARBA" id="ARBA00023125"/>
    </source>
</evidence>
<keyword evidence="2" id="KW-0805">Transcription regulation</keyword>
<dbReference type="RefSeq" id="WP_102950699.1">
    <property type="nucleotide sequence ID" value="NZ_CP024847.1"/>
</dbReference>
<dbReference type="Pfam" id="PF03466">
    <property type="entry name" value="LysR_substrate"/>
    <property type="match status" value="1"/>
</dbReference>
<dbReference type="FunFam" id="1.10.10.10:FF:000001">
    <property type="entry name" value="LysR family transcriptional regulator"/>
    <property type="match status" value="1"/>
</dbReference>
<dbReference type="PRINTS" id="PR00039">
    <property type="entry name" value="HTHLYSR"/>
</dbReference>
<reference evidence="7" key="1">
    <citation type="submission" date="2017-11" db="EMBL/GenBank/DDBJ databases">
        <authorList>
            <person name="Chan K.G."/>
            <person name="Lee L.S."/>
        </authorList>
    </citation>
    <scope>NUCLEOTIDE SEQUENCE [LARGE SCALE GENOMIC DNA]</scope>
    <source>
        <strain evidence="7">DSM 100970</strain>
    </source>
</reference>
<evidence type="ECO:0000256" key="1">
    <source>
        <dbReference type="ARBA" id="ARBA00009437"/>
    </source>
</evidence>
<dbReference type="InterPro" id="IPR036390">
    <property type="entry name" value="WH_DNA-bd_sf"/>
</dbReference>
<keyword evidence="7" id="KW-1185">Reference proteome</keyword>
<dbReference type="GO" id="GO:0003700">
    <property type="term" value="F:DNA-binding transcription factor activity"/>
    <property type="evidence" value="ECO:0007669"/>
    <property type="project" value="InterPro"/>
</dbReference>
<sequence length="291" mass="33317">MYDDIILFAQLVKCGSYSTAATILKIPQPTISRRIKNLEEALGVSLLKRDTHNFSLTDAGTTLFHKFKDHAHYIENVIEYLKQKENSISGRLRVALPITISIEIINPYLGKFMQDNPELELDVDYINTDFDMLRSDYDIAIISHLPERPTQKVRKLYSAKLIACCSDKYIKKYGKVKSLDDLSKHHIILKNNDLPSSTIAYNIEGDEAAPFVAKSKMLLNSCYQTIEVAKAHHAIAVCLEEHYKHSKLIQVLPEYHFGIVNYYLMSNSSEHNKKAQAFIQFIEQCFNQITV</sequence>